<evidence type="ECO:0000256" key="12">
    <source>
        <dbReference type="ARBA" id="ARBA00023136"/>
    </source>
</evidence>
<evidence type="ECO:0000256" key="9">
    <source>
        <dbReference type="ARBA" id="ARBA00023053"/>
    </source>
</evidence>
<dbReference type="InterPro" id="IPR011292">
    <property type="entry name" value="NqrD"/>
</dbReference>
<feature type="transmembrane region" description="Helical" evidence="14">
    <location>
        <begin position="102"/>
        <end position="119"/>
    </location>
</feature>
<sequence>MSINKKSYKSYFLEPLWNNNQILIAILGICSALAVTTTMNTAITMGLAVSIVTGSSSFFVSLLRKVTPDSVRMITQLIIISLFVIVIDQFLKAFFFNISKTLSVFVGLIITNCIVMGRTESLARHVPPIPAFLDGFAAGLGYGWVLLFTSILREFFGFGTLLGYRILPESLYASAAHPDGYQNLSLMVLAPSAFFLLGIMIWIINILGSKNTKG</sequence>
<keyword evidence="16" id="KW-1185">Reference proteome</keyword>
<evidence type="ECO:0000256" key="1">
    <source>
        <dbReference type="ARBA" id="ARBA00004127"/>
    </source>
</evidence>
<dbReference type="KEGG" id="csaz:Cs308_0992"/>
<dbReference type="InterPro" id="IPR003667">
    <property type="entry name" value="NqrDE/RnfAE"/>
</dbReference>
<evidence type="ECO:0000256" key="8">
    <source>
        <dbReference type="ARBA" id="ARBA00023027"/>
    </source>
</evidence>
<keyword evidence="11" id="KW-0830">Ubiquinone</keyword>
<dbReference type="PIRSF" id="PIRSF006102">
    <property type="entry name" value="NQR_DE"/>
    <property type="match status" value="1"/>
</dbReference>
<evidence type="ECO:0000256" key="2">
    <source>
        <dbReference type="ARBA" id="ARBA00022448"/>
    </source>
</evidence>
<feature type="transmembrane region" description="Helical" evidence="14">
    <location>
        <begin position="75"/>
        <end position="96"/>
    </location>
</feature>
<dbReference type="GO" id="GO:0005886">
    <property type="term" value="C:plasma membrane"/>
    <property type="evidence" value="ECO:0007669"/>
    <property type="project" value="TreeGrafter"/>
</dbReference>
<evidence type="ECO:0000256" key="7">
    <source>
        <dbReference type="ARBA" id="ARBA00022989"/>
    </source>
</evidence>
<dbReference type="EMBL" id="CP014639">
    <property type="protein sequence ID" value="ANH79162.1"/>
    <property type="molecule type" value="Genomic_DNA"/>
</dbReference>
<evidence type="ECO:0000256" key="14">
    <source>
        <dbReference type="SAM" id="Phobius"/>
    </source>
</evidence>
<dbReference type="NCBIfam" id="TIGR01939">
    <property type="entry name" value="nqrD"/>
    <property type="match status" value="1"/>
</dbReference>
<keyword evidence="5 14" id="KW-0812">Transmembrane</keyword>
<protein>
    <submittedName>
        <fullName evidence="15">Na(+)-translocating NADH-quinone reductase subunit D</fullName>
    </submittedName>
</protein>
<keyword evidence="12 14" id="KW-0472">Membrane</keyword>
<evidence type="ECO:0000256" key="5">
    <source>
        <dbReference type="ARBA" id="ARBA00022692"/>
    </source>
</evidence>
<dbReference type="OrthoDB" id="9790976at2"/>
<keyword evidence="2" id="KW-0813">Transport</keyword>
<reference evidence="15 16" key="1">
    <citation type="submission" date="2016-03" db="EMBL/GenBank/DDBJ databases">
        <title>Culture-independent genomics supports pathogen discovery for uncultivable bacteria within the genus Chlamydia.</title>
        <authorList>
            <person name="Taylor-Brown A."/>
            <person name="Bachmann N.L."/>
            <person name="Borel N."/>
            <person name="Polkinghorne A."/>
        </authorList>
    </citation>
    <scope>NUCLEOTIDE SEQUENCE [LARGE SCALE GENOMIC DNA]</scope>
    <source>
        <strain evidence="15 16">2742-308</strain>
    </source>
</reference>
<comment type="subcellular location">
    <subcellularLocation>
        <location evidence="1">Endomembrane system</location>
        <topology evidence="1">Multi-pass membrane protein</topology>
    </subcellularLocation>
</comment>
<name>A0A1A9HYJ9_9CHLA</name>
<dbReference type="AlphaFoldDB" id="A0A1A9HYJ9"/>
<keyword evidence="8" id="KW-0520">NAD</keyword>
<feature type="transmembrane region" description="Helical" evidence="14">
    <location>
        <begin position="184"/>
        <end position="208"/>
    </location>
</feature>
<dbReference type="GO" id="GO:0016655">
    <property type="term" value="F:oxidoreductase activity, acting on NAD(P)H, quinone or similar compound as acceptor"/>
    <property type="evidence" value="ECO:0007669"/>
    <property type="project" value="InterPro"/>
</dbReference>
<dbReference type="STRING" id="1806891.Cs308_0992"/>
<organism evidence="15 16">
    <name type="scientific">Candidatus Chlamydia sanziniae</name>
    <dbReference type="NCBI Taxonomy" id="1806891"/>
    <lineage>
        <taxon>Bacteria</taxon>
        <taxon>Pseudomonadati</taxon>
        <taxon>Chlamydiota</taxon>
        <taxon>Chlamydiia</taxon>
        <taxon>Chlamydiales</taxon>
        <taxon>Chlamydiaceae</taxon>
        <taxon>Chlamydia/Chlamydophila group</taxon>
        <taxon>Chlamydia</taxon>
    </lineage>
</organism>
<evidence type="ECO:0000256" key="10">
    <source>
        <dbReference type="ARBA" id="ARBA00023065"/>
    </source>
</evidence>
<accession>A0A1A9HYJ9</accession>
<feature type="transmembrane region" description="Helical" evidence="14">
    <location>
        <begin position="21"/>
        <end position="39"/>
    </location>
</feature>
<evidence type="ECO:0000256" key="11">
    <source>
        <dbReference type="ARBA" id="ARBA00023075"/>
    </source>
</evidence>
<evidence type="ECO:0000256" key="4">
    <source>
        <dbReference type="ARBA" id="ARBA00022519"/>
    </source>
</evidence>
<dbReference type="PANTHER" id="PTHR30586:SF1">
    <property type="entry name" value="NA(+)-TRANSLOCATING NADH-QUINONE REDUCTASE SUBUNIT D"/>
    <property type="match status" value="1"/>
</dbReference>
<keyword evidence="9" id="KW-0915">Sodium</keyword>
<keyword evidence="4" id="KW-0997">Cell inner membrane</keyword>
<evidence type="ECO:0000313" key="15">
    <source>
        <dbReference type="EMBL" id="ANH79162.1"/>
    </source>
</evidence>
<keyword evidence="10" id="KW-0406">Ion transport</keyword>
<gene>
    <name evidence="15" type="ORF">Cs308_0992</name>
</gene>
<dbReference type="Pfam" id="PF02508">
    <property type="entry name" value="Rnf-Nqr"/>
    <property type="match status" value="1"/>
</dbReference>
<keyword evidence="3" id="KW-1003">Cell membrane</keyword>
<dbReference type="PATRIC" id="fig|1806891.3.peg.983"/>
<keyword evidence="13" id="KW-0739">Sodium transport</keyword>
<dbReference type="NCBIfam" id="NF006777">
    <property type="entry name" value="PRK09292.1"/>
    <property type="match status" value="1"/>
</dbReference>
<feature type="transmembrane region" description="Helical" evidence="14">
    <location>
        <begin position="131"/>
        <end position="152"/>
    </location>
</feature>
<evidence type="ECO:0000256" key="6">
    <source>
        <dbReference type="ARBA" id="ARBA00022967"/>
    </source>
</evidence>
<dbReference type="GO" id="GO:0006814">
    <property type="term" value="P:sodium ion transport"/>
    <property type="evidence" value="ECO:0007669"/>
    <property type="project" value="UniProtKB-KW"/>
</dbReference>
<evidence type="ECO:0000313" key="16">
    <source>
        <dbReference type="Proteomes" id="UP000078162"/>
    </source>
</evidence>
<dbReference type="PANTHER" id="PTHR30586">
    <property type="entry name" value="ELECTRON TRANSPORT COMPLEX PROTEIN RNFE"/>
    <property type="match status" value="1"/>
</dbReference>
<dbReference type="GO" id="GO:0012505">
    <property type="term" value="C:endomembrane system"/>
    <property type="evidence" value="ECO:0007669"/>
    <property type="project" value="UniProtKB-SubCell"/>
</dbReference>
<evidence type="ECO:0000256" key="13">
    <source>
        <dbReference type="ARBA" id="ARBA00023201"/>
    </source>
</evidence>
<keyword evidence="6" id="KW-1278">Translocase</keyword>
<evidence type="ECO:0000256" key="3">
    <source>
        <dbReference type="ARBA" id="ARBA00022475"/>
    </source>
</evidence>
<dbReference type="Proteomes" id="UP000078162">
    <property type="component" value="Chromosome"/>
</dbReference>
<proteinExistence type="predicted"/>
<keyword evidence="7 14" id="KW-1133">Transmembrane helix</keyword>
<dbReference type="RefSeq" id="WP_066483239.1">
    <property type="nucleotide sequence ID" value="NZ_CP014639.1"/>
</dbReference>